<dbReference type="STRING" id="246786.GS18_0216815"/>
<organism evidence="6 7">
    <name type="scientific">Metabacillus indicus</name>
    <name type="common">Bacillus indicus</name>
    <dbReference type="NCBI Taxonomy" id="246786"/>
    <lineage>
        <taxon>Bacteria</taxon>
        <taxon>Bacillati</taxon>
        <taxon>Bacillota</taxon>
        <taxon>Bacilli</taxon>
        <taxon>Bacillales</taxon>
        <taxon>Bacillaceae</taxon>
        <taxon>Metabacillus</taxon>
    </lineage>
</organism>
<evidence type="ECO:0000313" key="6">
    <source>
        <dbReference type="EMBL" id="KEZ49068.1"/>
    </source>
</evidence>
<proteinExistence type="inferred from homology"/>
<keyword evidence="7" id="KW-1185">Reference proteome</keyword>
<evidence type="ECO:0000256" key="2">
    <source>
        <dbReference type="ARBA" id="ARBA00022801"/>
    </source>
</evidence>
<dbReference type="InterPro" id="IPR017867">
    <property type="entry name" value="Tyr_phospatase_low_mol_wt"/>
</dbReference>
<dbReference type="PANTHER" id="PTHR11717:SF31">
    <property type="entry name" value="LOW MOLECULAR WEIGHT PROTEIN-TYROSINE-PHOSPHATASE ETP-RELATED"/>
    <property type="match status" value="1"/>
</dbReference>
<feature type="active site" description="Nucleophile" evidence="4">
    <location>
        <position position="8"/>
    </location>
</feature>
<feature type="active site" evidence="4">
    <location>
        <position position="14"/>
    </location>
</feature>
<dbReference type="RefSeq" id="WP_029283333.1">
    <property type="nucleotide sequence ID" value="NZ_CP176757.1"/>
</dbReference>
<dbReference type="Pfam" id="PF01451">
    <property type="entry name" value="LMWPc"/>
    <property type="match status" value="1"/>
</dbReference>
<protein>
    <submittedName>
        <fullName evidence="6">Phosphatase</fullName>
    </submittedName>
</protein>
<dbReference type="PRINTS" id="PR00719">
    <property type="entry name" value="LMWPTPASE"/>
</dbReference>
<evidence type="ECO:0000313" key="7">
    <source>
        <dbReference type="Proteomes" id="UP000028549"/>
    </source>
</evidence>
<evidence type="ECO:0000256" key="4">
    <source>
        <dbReference type="PIRSR" id="PIRSR617867-1"/>
    </source>
</evidence>
<dbReference type="SMART" id="SM00226">
    <property type="entry name" value="LMWPc"/>
    <property type="match status" value="1"/>
</dbReference>
<reference evidence="6 7" key="1">
    <citation type="journal article" date="2005" name="Int. J. Syst. Evol. Microbiol.">
        <title>Bacillus cibi sp. nov., isolated from jeotgal, a traditional Korean fermented seafood.</title>
        <authorList>
            <person name="Yoon J.H."/>
            <person name="Lee C.H."/>
            <person name="Oh T.K."/>
        </authorList>
    </citation>
    <scope>NUCLEOTIDE SEQUENCE [LARGE SCALE GENOMIC DNA]</scope>
    <source>
        <strain evidence="6 7">DSM 16189</strain>
    </source>
</reference>
<keyword evidence="3" id="KW-0904">Protein phosphatase</keyword>
<keyword evidence="2" id="KW-0378">Hydrolase</keyword>
<dbReference type="EMBL" id="JNVC02000013">
    <property type="protein sequence ID" value="KEZ49068.1"/>
    <property type="molecule type" value="Genomic_DNA"/>
</dbReference>
<feature type="active site" description="Proton donor" evidence="4">
    <location>
        <position position="120"/>
    </location>
</feature>
<sequence length="149" mass="16869">MTNILFVCTGNTCRSPMAEALLNHMKEDRQLSVKSAGVFASDGSDASHFAKQALDEKGIACSHQSSLLNGEHIKWATYILTMTESHKELIFERYPQAIEKTFTLSEFTAEDELARRDVMDPFGGSLDVYRMTREELEKMIGRLMDKLKD</sequence>
<accession>A0A084GP06</accession>
<gene>
    <name evidence="6" type="ORF">GS18_0216815</name>
</gene>
<dbReference type="Gene3D" id="3.40.50.2300">
    <property type="match status" value="1"/>
</dbReference>
<evidence type="ECO:0000256" key="1">
    <source>
        <dbReference type="ARBA" id="ARBA00011063"/>
    </source>
</evidence>
<dbReference type="AlphaFoldDB" id="A0A084GP06"/>
<evidence type="ECO:0000256" key="3">
    <source>
        <dbReference type="ARBA" id="ARBA00022912"/>
    </source>
</evidence>
<evidence type="ECO:0000259" key="5">
    <source>
        <dbReference type="SMART" id="SM00226"/>
    </source>
</evidence>
<dbReference type="GO" id="GO:0004725">
    <property type="term" value="F:protein tyrosine phosphatase activity"/>
    <property type="evidence" value="ECO:0007669"/>
    <property type="project" value="InterPro"/>
</dbReference>
<comment type="similarity">
    <text evidence="1">Belongs to the low molecular weight phosphotyrosine protein phosphatase family.</text>
</comment>
<comment type="caution">
    <text evidence="6">The sequence shown here is derived from an EMBL/GenBank/DDBJ whole genome shotgun (WGS) entry which is preliminary data.</text>
</comment>
<dbReference type="SUPFAM" id="SSF52788">
    <property type="entry name" value="Phosphotyrosine protein phosphatases I"/>
    <property type="match status" value="1"/>
</dbReference>
<name>A0A084GP06_METID</name>
<dbReference type="PANTHER" id="PTHR11717">
    <property type="entry name" value="LOW MOLECULAR WEIGHT PROTEIN TYROSINE PHOSPHATASE"/>
    <property type="match status" value="1"/>
</dbReference>
<dbReference type="Proteomes" id="UP000028549">
    <property type="component" value="Unassembled WGS sequence"/>
</dbReference>
<dbReference type="InterPro" id="IPR036196">
    <property type="entry name" value="Ptyr_pPase_sf"/>
</dbReference>
<dbReference type="OrthoDB" id="9784339at2"/>
<dbReference type="CDD" id="cd16344">
    <property type="entry name" value="LMWPAP"/>
    <property type="match status" value="1"/>
</dbReference>
<feature type="domain" description="Phosphotyrosine protein phosphatase I" evidence="5">
    <location>
        <begin position="2"/>
        <end position="146"/>
    </location>
</feature>
<dbReference type="InterPro" id="IPR050438">
    <property type="entry name" value="LMW_PTPase"/>
</dbReference>
<dbReference type="InterPro" id="IPR023485">
    <property type="entry name" value="Ptyr_pPase"/>
</dbReference>